<dbReference type="InterPro" id="IPR036388">
    <property type="entry name" value="WH-like_DNA-bd_sf"/>
</dbReference>
<dbReference type="InterPro" id="IPR036390">
    <property type="entry name" value="WH_DNA-bd_sf"/>
</dbReference>
<proteinExistence type="predicted"/>
<protein>
    <submittedName>
        <fullName evidence="2">Transcriptional regulator</fullName>
    </submittedName>
</protein>
<feature type="domain" description="HTH marR-type" evidence="1">
    <location>
        <begin position="33"/>
        <end position="84"/>
    </location>
</feature>
<evidence type="ECO:0000259" key="1">
    <source>
        <dbReference type="Pfam" id="PF12802"/>
    </source>
</evidence>
<gene>
    <name evidence="2" type="ORF">SAMN05445060_3308</name>
</gene>
<dbReference type="EMBL" id="FTNT01000010">
    <property type="protein sequence ID" value="SIS17795.1"/>
    <property type="molecule type" value="Genomic_DNA"/>
</dbReference>
<dbReference type="RefSeq" id="WP_076481625.1">
    <property type="nucleotide sequence ID" value="NZ_FTNT01000010.1"/>
</dbReference>
<accession>A0A1N7GYX9</accession>
<dbReference type="AlphaFoldDB" id="A0A1N7GYX9"/>
<dbReference type="GO" id="GO:0003700">
    <property type="term" value="F:DNA-binding transcription factor activity"/>
    <property type="evidence" value="ECO:0007669"/>
    <property type="project" value="InterPro"/>
</dbReference>
<dbReference type="InterPro" id="IPR000835">
    <property type="entry name" value="HTH_MarR-typ"/>
</dbReference>
<sequence>MRAAELHRLARLLRQIALEATGNTGSDRVNAGELAVLEDVARHPGSTVADIVSRTGLAQSLVSRIVHAAADAGALTVVRQADRRKLRIELAPATRRSILQRADNDVGDAIATHTPMLSHKDRVALIRHLRAASMLLRQGTGDATPVSGVPADGRP</sequence>
<evidence type="ECO:0000313" key="3">
    <source>
        <dbReference type="Proteomes" id="UP000186218"/>
    </source>
</evidence>
<dbReference type="STRING" id="1344003.SAMN05445060_3308"/>
<keyword evidence="3" id="KW-1185">Reference proteome</keyword>
<dbReference type="Proteomes" id="UP000186218">
    <property type="component" value="Unassembled WGS sequence"/>
</dbReference>
<organism evidence="2 3">
    <name type="scientific">Williamsia sterculiae</name>
    <dbReference type="NCBI Taxonomy" id="1344003"/>
    <lineage>
        <taxon>Bacteria</taxon>
        <taxon>Bacillati</taxon>
        <taxon>Actinomycetota</taxon>
        <taxon>Actinomycetes</taxon>
        <taxon>Mycobacteriales</taxon>
        <taxon>Nocardiaceae</taxon>
        <taxon>Williamsia</taxon>
    </lineage>
</organism>
<dbReference type="SUPFAM" id="SSF46785">
    <property type="entry name" value="Winged helix' DNA-binding domain"/>
    <property type="match status" value="1"/>
</dbReference>
<name>A0A1N7GYX9_9NOCA</name>
<evidence type="ECO:0000313" key="2">
    <source>
        <dbReference type="EMBL" id="SIS17795.1"/>
    </source>
</evidence>
<dbReference type="OrthoDB" id="4557196at2"/>
<dbReference type="Pfam" id="PF12802">
    <property type="entry name" value="MarR_2"/>
    <property type="match status" value="1"/>
</dbReference>
<dbReference type="Gene3D" id="1.10.10.10">
    <property type="entry name" value="Winged helix-like DNA-binding domain superfamily/Winged helix DNA-binding domain"/>
    <property type="match status" value="1"/>
</dbReference>
<reference evidence="2 3" key="1">
    <citation type="submission" date="2017-01" db="EMBL/GenBank/DDBJ databases">
        <authorList>
            <person name="Mah S.A."/>
            <person name="Swanson W.J."/>
            <person name="Moy G.W."/>
            <person name="Vacquier V.D."/>
        </authorList>
    </citation>
    <scope>NUCLEOTIDE SEQUENCE [LARGE SCALE GENOMIC DNA]</scope>
    <source>
        <strain evidence="2 3">CPCC 203464</strain>
    </source>
</reference>